<keyword evidence="2" id="KW-1185">Reference proteome</keyword>
<protein>
    <submittedName>
        <fullName evidence="1">Uncharacterized protein</fullName>
    </submittedName>
</protein>
<accession>A6NUM9</accession>
<evidence type="ECO:0000313" key="2">
    <source>
        <dbReference type="Proteomes" id="UP000003639"/>
    </source>
</evidence>
<gene>
    <name evidence="1" type="ORF">BACCAP_01912</name>
</gene>
<dbReference type="AlphaFoldDB" id="A6NUM9"/>
<sequence>MLSLADISIIIPQERRECKYKMRKNKNFFESKAIGF</sequence>
<proteinExistence type="predicted"/>
<dbReference type="Proteomes" id="UP000003639">
    <property type="component" value="Unassembled WGS sequence"/>
</dbReference>
<dbReference type="STRING" id="411467.BACCAP_01912"/>
<reference evidence="1 2" key="2">
    <citation type="submission" date="2007-06" db="EMBL/GenBank/DDBJ databases">
        <title>Draft genome sequence of Pseudoflavonifractor capillosus ATCC 29799.</title>
        <authorList>
            <person name="Sudarsanam P."/>
            <person name="Ley R."/>
            <person name="Guruge J."/>
            <person name="Turnbaugh P.J."/>
            <person name="Mahowald M."/>
            <person name="Liep D."/>
            <person name="Gordon J."/>
        </authorList>
    </citation>
    <scope>NUCLEOTIDE SEQUENCE [LARGE SCALE GENOMIC DNA]</scope>
    <source>
        <strain evidence="1 2">ATCC 29799</strain>
    </source>
</reference>
<name>A6NUM9_9FIRM</name>
<comment type="caution">
    <text evidence="1">The sequence shown here is derived from an EMBL/GenBank/DDBJ whole genome shotgun (WGS) entry which is preliminary data.</text>
</comment>
<organism evidence="1 2">
    <name type="scientific">Pseudoflavonifractor capillosus ATCC 29799</name>
    <dbReference type="NCBI Taxonomy" id="411467"/>
    <lineage>
        <taxon>Bacteria</taxon>
        <taxon>Bacillati</taxon>
        <taxon>Bacillota</taxon>
        <taxon>Clostridia</taxon>
        <taxon>Eubacteriales</taxon>
        <taxon>Oscillospiraceae</taxon>
        <taxon>Pseudoflavonifractor</taxon>
    </lineage>
</organism>
<reference evidence="1 2" key="1">
    <citation type="submission" date="2007-04" db="EMBL/GenBank/DDBJ databases">
        <authorList>
            <person name="Fulton L."/>
            <person name="Clifton S."/>
            <person name="Fulton B."/>
            <person name="Xu J."/>
            <person name="Minx P."/>
            <person name="Pepin K.H."/>
            <person name="Johnson M."/>
            <person name="Thiruvilangam P."/>
            <person name="Bhonagiri V."/>
            <person name="Nash W.E."/>
            <person name="Mardis E.R."/>
            <person name="Wilson R.K."/>
        </authorList>
    </citation>
    <scope>NUCLEOTIDE SEQUENCE [LARGE SCALE GENOMIC DNA]</scope>
    <source>
        <strain evidence="1 2">ATCC 29799</strain>
    </source>
</reference>
<evidence type="ECO:0000313" key="1">
    <source>
        <dbReference type="EMBL" id="EDN00080.1"/>
    </source>
</evidence>
<dbReference type="EMBL" id="AAXG02000012">
    <property type="protein sequence ID" value="EDN00080.1"/>
    <property type="molecule type" value="Genomic_DNA"/>
</dbReference>